<evidence type="ECO:0000256" key="10">
    <source>
        <dbReference type="ARBA" id="ARBA00023270"/>
    </source>
</evidence>
<evidence type="ECO:0000256" key="7">
    <source>
        <dbReference type="ARBA" id="ARBA00022915"/>
    </source>
</evidence>
<reference evidence="16 17" key="1">
    <citation type="submission" date="2016-11" db="EMBL/GenBank/DDBJ databases">
        <authorList>
            <person name="Jaros S."/>
            <person name="Januszkiewicz K."/>
            <person name="Wedrychowicz H."/>
        </authorList>
    </citation>
    <scope>NUCLEOTIDE SEQUENCE [LARGE SCALE GENOMIC DNA]</scope>
    <source>
        <strain evidence="16 17">CGMCC 1.10681</strain>
    </source>
</reference>
<keyword evidence="7 12" id="KW-0220">Diaminopimelate biosynthesis</keyword>
<sequence length="290" mass="31594">MDFGRLLTAMVTPFDTNNRMDLNITTELVEHLLATGSEGLVVAGTTGESPTLSHEEKMQLFEHVVKVVDGRVPIIAGTGNNDTQASIELTKEAEQIGVDAALIVTPYYNKPNQEGLYQHFAAIAEETKLPIMLYNIPSRAVVRLNVETVVALSQIENIVSVKDSTGDLDGIASILEQVEAGFTVYSGDDSLTLPIHSIGGSGVVSVASHIIGKEMREMIALFEQGKVREAGQMHRKLLPVMRALFMAPSPSPVKSALKYQQIEVGSVRLPLVPLSPFEEQNLFRVIDPFQ</sequence>
<dbReference type="PANTHER" id="PTHR12128">
    <property type="entry name" value="DIHYDRODIPICOLINATE SYNTHASE"/>
    <property type="match status" value="1"/>
</dbReference>
<evidence type="ECO:0000313" key="17">
    <source>
        <dbReference type="Proteomes" id="UP000184184"/>
    </source>
</evidence>
<evidence type="ECO:0000256" key="15">
    <source>
        <dbReference type="PIRSR" id="PIRSR001365-2"/>
    </source>
</evidence>
<evidence type="ECO:0000313" key="16">
    <source>
        <dbReference type="EMBL" id="SHN16855.1"/>
    </source>
</evidence>
<comment type="catalytic activity">
    <reaction evidence="11 12">
        <text>L-aspartate 4-semialdehyde + pyruvate = (2S,4S)-4-hydroxy-2,3,4,5-tetrahydrodipicolinate + H2O + H(+)</text>
        <dbReference type="Rhea" id="RHEA:34171"/>
        <dbReference type="ChEBI" id="CHEBI:15361"/>
        <dbReference type="ChEBI" id="CHEBI:15377"/>
        <dbReference type="ChEBI" id="CHEBI:15378"/>
        <dbReference type="ChEBI" id="CHEBI:67139"/>
        <dbReference type="ChEBI" id="CHEBI:537519"/>
        <dbReference type="EC" id="4.3.3.7"/>
    </reaction>
</comment>
<evidence type="ECO:0000256" key="1">
    <source>
        <dbReference type="ARBA" id="ARBA00003294"/>
    </source>
</evidence>
<dbReference type="AlphaFoldDB" id="A0A1M7PIE3"/>
<feature type="site" description="Part of a proton relay during catalysis" evidence="12">
    <location>
        <position position="108"/>
    </location>
</feature>
<keyword evidence="17" id="KW-1185">Reference proteome</keyword>
<comment type="subcellular location">
    <subcellularLocation>
        <location evidence="12">Cytoplasm</location>
    </subcellularLocation>
</comment>
<dbReference type="Gene3D" id="3.20.20.70">
    <property type="entry name" value="Aldolase class I"/>
    <property type="match status" value="1"/>
</dbReference>
<name>A0A1M7PIE3_9BACI</name>
<dbReference type="GO" id="GO:0009089">
    <property type="term" value="P:lysine biosynthetic process via diaminopimelate"/>
    <property type="evidence" value="ECO:0007669"/>
    <property type="project" value="UniProtKB-UniRule"/>
</dbReference>
<dbReference type="GO" id="GO:0008840">
    <property type="term" value="F:4-hydroxy-tetrahydrodipicolinate synthase activity"/>
    <property type="evidence" value="ECO:0007669"/>
    <property type="project" value="UniProtKB-UniRule"/>
</dbReference>
<dbReference type="Proteomes" id="UP000184184">
    <property type="component" value="Unassembled WGS sequence"/>
</dbReference>
<evidence type="ECO:0000256" key="4">
    <source>
        <dbReference type="ARBA" id="ARBA00012086"/>
    </source>
</evidence>
<evidence type="ECO:0000256" key="6">
    <source>
        <dbReference type="ARBA" id="ARBA00022605"/>
    </source>
</evidence>
<feature type="active site" description="Proton donor/acceptor" evidence="12 14">
    <location>
        <position position="134"/>
    </location>
</feature>
<evidence type="ECO:0000256" key="3">
    <source>
        <dbReference type="ARBA" id="ARBA00007592"/>
    </source>
</evidence>
<dbReference type="PIRSF" id="PIRSF001365">
    <property type="entry name" value="DHDPS"/>
    <property type="match status" value="1"/>
</dbReference>
<keyword evidence="5 12" id="KW-0963">Cytoplasm</keyword>
<evidence type="ECO:0000256" key="11">
    <source>
        <dbReference type="ARBA" id="ARBA00047836"/>
    </source>
</evidence>
<comment type="pathway">
    <text evidence="2 12">Amino-acid biosynthesis; L-lysine biosynthesis via DAP pathway; (S)-tetrahydrodipicolinate from L-aspartate: step 3/4.</text>
</comment>
<evidence type="ECO:0000256" key="2">
    <source>
        <dbReference type="ARBA" id="ARBA00005120"/>
    </source>
</evidence>
<protein>
    <recommendedName>
        <fullName evidence="4 12">4-hydroxy-tetrahydrodipicolinate synthase</fullName>
        <shortName evidence="12">HTPA synthase</shortName>
        <ecNumber evidence="4 12">4.3.3.7</ecNumber>
    </recommendedName>
</protein>
<dbReference type="SUPFAM" id="SSF51569">
    <property type="entry name" value="Aldolase"/>
    <property type="match status" value="1"/>
</dbReference>
<dbReference type="EC" id="4.3.3.7" evidence="4 12"/>
<dbReference type="EMBL" id="FRCZ01000004">
    <property type="protein sequence ID" value="SHN16855.1"/>
    <property type="molecule type" value="Genomic_DNA"/>
</dbReference>
<comment type="subunit">
    <text evidence="12">Homotetramer; dimer of dimers.</text>
</comment>
<organism evidence="16 17">
    <name type="scientific">Gracilibacillus kekensis</name>
    <dbReference type="NCBI Taxonomy" id="1027249"/>
    <lineage>
        <taxon>Bacteria</taxon>
        <taxon>Bacillati</taxon>
        <taxon>Bacillota</taxon>
        <taxon>Bacilli</taxon>
        <taxon>Bacillales</taxon>
        <taxon>Bacillaceae</taxon>
        <taxon>Gracilibacillus</taxon>
    </lineage>
</organism>
<dbReference type="HAMAP" id="MF_00418">
    <property type="entry name" value="DapA"/>
    <property type="match status" value="1"/>
</dbReference>
<dbReference type="InterPro" id="IPR020624">
    <property type="entry name" value="Schiff_base-form_aldolases_CS"/>
</dbReference>
<feature type="active site" description="Schiff-base intermediate with substrate" evidence="12 14">
    <location>
        <position position="162"/>
    </location>
</feature>
<dbReference type="Pfam" id="PF00701">
    <property type="entry name" value="DHDPS"/>
    <property type="match status" value="1"/>
</dbReference>
<feature type="site" description="Part of a proton relay during catalysis" evidence="12">
    <location>
        <position position="45"/>
    </location>
</feature>
<dbReference type="PANTHER" id="PTHR12128:SF66">
    <property type="entry name" value="4-HYDROXY-2-OXOGLUTARATE ALDOLASE, MITOCHONDRIAL"/>
    <property type="match status" value="1"/>
</dbReference>
<dbReference type="SMART" id="SM01130">
    <property type="entry name" value="DHDPS"/>
    <property type="match status" value="1"/>
</dbReference>
<dbReference type="NCBIfam" id="TIGR00674">
    <property type="entry name" value="dapA"/>
    <property type="match status" value="1"/>
</dbReference>
<dbReference type="InterPro" id="IPR002220">
    <property type="entry name" value="DapA-like"/>
</dbReference>
<dbReference type="InterPro" id="IPR005263">
    <property type="entry name" value="DapA"/>
</dbReference>
<dbReference type="GO" id="GO:0019877">
    <property type="term" value="P:diaminopimelate biosynthetic process"/>
    <property type="evidence" value="ECO:0007669"/>
    <property type="project" value="UniProtKB-UniRule"/>
</dbReference>
<proteinExistence type="inferred from homology"/>
<evidence type="ECO:0000256" key="8">
    <source>
        <dbReference type="ARBA" id="ARBA00023154"/>
    </source>
</evidence>
<dbReference type="STRING" id="1027249.SAMN05216179_2233"/>
<dbReference type="UniPathway" id="UPA00034">
    <property type="reaction ID" value="UER00017"/>
</dbReference>
<accession>A0A1M7PIE3</accession>
<feature type="binding site" evidence="12 15">
    <location>
        <position position="204"/>
    </location>
    <ligand>
        <name>pyruvate</name>
        <dbReference type="ChEBI" id="CHEBI:15361"/>
    </ligand>
</feature>
<dbReference type="CDD" id="cd00950">
    <property type="entry name" value="DHDPS"/>
    <property type="match status" value="1"/>
</dbReference>
<evidence type="ECO:0000256" key="9">
    <source>
        <dbReference type="ARBA" id="ARBA00023239"/>
    </source>
</evidence>
<keyword evidence="8 12" id="KW-0457">Lysine biosynthesis</keyword>
<comment type="caution">
    <text evidence="12">Was originally thought to be a dihydrodipicolinate synthase (DHDPS), catalyzing the condensation of (S)-aspartate-beta-semialdehyde [(S)-ASA] and pyruvate to dihydrodipicolinate (DHDP). However, it was shown in E.coli that the product of the enzymatic reaction is not dihydrodipicolinate but in fact (4S)-4-hydroxy-2,3,4,5-tetrahydro-(2S)-dipicolinic acid (HTPA), and that the consecutive dehydration reaction leading to DHDP is not spontaneous but catalyzed by DapB.</text>
</comment>
<dbReference type="InterPro" id="IPR013785">
    <property type="entry name" value="Aldolase_TIM"/>
</dbReference>
<dbReference type="PRINTS" id="PR00146">
    <property type="entry name" value="DHPICSNTHASE"/>
</dbReference>
<evidence type="ECO:0000256" key="13">
    <source>
        <dbReference type="PIRNR" id="PIRNR001365"/>
    </source>
</evidence>
<keyword evidence="10 12" id="KW-0704">Schiff base</keyword>
<keyword evidence="6 12" id="KW-0028">Amino-acid biosynthesis</keyword>
<keyword evidence="9 12" id="KW-0456">Lyase</keyword>
<evidence type="ECO:0000256" key="14">
    <source>
        <dbReference type="PIRSR" id="PIRSR001365-1"/>
    </source>
</evidence>
<dbReference type="PROSITE" id="PS00666">
    <property type="entry name" value="DHDPS_2"/>
    <property type="match status" value="1"/>
</dbReference>
<gene>
    <name evidence="12" type="primary">dapA</name>
    <name evidence="16" type="ORF">SAMN05216179_2233</name>
</gene>
<evidence type="ECO:0000256" key="12">
    <source>
        <dbReference type="HAMAP-Rule" id="MF_00418"/>
    </source>
</evidence>
<dbReference type="PROSITE" id="PS00665">
    <property type="entry name" value="DHDPS_1"/>
    <property type="match status" value="1"/>
</dbReference>
<dbReference type="GO" id="GO:0005829">
    <property type="term" value="C:cytosol"/>
    <property type="evidence" value="ECO:0007669"/>
    <property type="project" value="TreeGrafter"/>
</dbReference>
<comment type="function">
    <text evidence="1 12">Catalyzes the condensation of (S)-aspartate-beta-semialdehyde [(S)-ASA] and pyruvate to 4-hydroxy-tetrahydrodipicolinate (HTPA).</text>
</comment>
<dbReference type="InterPro" id="IPR020625">
    <property type="entry name" value="Schiff_base-form_aldolases_AS"/>
</dbReference>
<comment type="similarity">
    <text evidence="3 12 13">Belongs to the DapA family.</text>
</comment>
<feature type="binding site" evidence="12 15">
    <location>
        <position position="46"/>
    </location>
    <ligand>
        <name>pyruvate</name>
        <dbReference type="ChEBI" id="CHEBI:15361"/>
    </ligand>
</feature>
<evidence type="ECO:0000256" key="5">
    <source>
        <dbReference type="ARBA" id="ARBA00022490"/>
    </source>
</evidence>